<comment type="caution">
    <text evidence="6">The sequence shown here is derived from an EMBL/GenBank/DDBJ whole genome shotgun (WGS) entry which is preliminary data.</text>
</comment>
<feature type="domain" description="Alpha/beta hydrolase fold-3" evidence="4">
    <location>
        <begin position="82"/>
        <end position="290"/>
    </location>
</feature>
<dbReference type="Proteomes" id="UP000440965">
    <property type="component" value="Unassembled WGS sequence"/>
</dbReference>
<protein>
    <submittedName>
        <fullName evidence="6">Alpha/beta hydrolase</fullName>
    </submittedName>
</protein>
<evidence type="ECO:0000256" key="2">
    <source>
        <dbReference type="ARBA" id="ARBA00022801"/>
    </source>
</evidence>
<reference evidence="5 8" key="2">
    <citation type="submission" date="2019-10" db="EMBL/GenBank/DDBJ databases">
        <title>XDR Pseudomonas monteilii producing IMP-16 from LCR.</title>
        <authorList>
            <person name="Ballaben A."/>
            <person name="Doi Y."/>
        </authorList>
    </citation>
    <scope>NUCLEOTIDE SEQUENCE [LARGE SCALE GENOMIC DNA]</scope>
    <source>
        <strain evidence="5 8">597/14</strain>
    </source>
</reference>
<dbReference type="PANTHER" id="PTHR48081">
    <property type="entry name" value="AB HYDROLASE SUPERFAMILY PROTEIN C4A8.06C"/>
    <property type="match status" value="1"/>
</dbReference>
<dbReference type="EMBL" id="QWLL01000016">
    <property type="protein sequence ID" value="RII78488.1"/>
    <property type="molecule type" value="Genomic_DNA"/>
</dbReference>
<accession>A0A2L2L0A8</accession>
<dbReference type="GO" id="GO:0016787">
    <property type="term" value="F:hydrolase activity"/>
    <property type="evidence" value="ECO:0007669"/>
    <property type="project" value="UniProtKB-KW"/>
</dbReference>
<dbReference type="PROSITE" id="PS01173">
    <property type="entry name" value="LIPASE_GDXG_HIS"/>
    <property type="match status" value="1"/>
</dbReference>
<dbReference type="InterPro" id="IPR002168">
    <property type="entry name" value="Lipase_GDXG_HIS_AS"/>
</dbReference>
<dbReference type="PROSITE" id="PS01174">
    <property type="entry name" value="LIPASE_GDXG_SER"/>
    <property type="match status" value="1"/>
</dbReference>
<evidence type="ECO:0000313" key="5">
    <source>
        <dbReference type="EMBL" id="MVF50680.1"/>
    </source>
</evidence>
<dbReference type="AlphaFoldDB" id="A0A2L2L0A8"/>
<dbReference type="InterPro" id="IPR013094">
    <property type="entry name" value="AB_hydrolase_3"/>
</dbReference>
<evidence type="ECO:0000256" key="3">
    <source>
        <dbReference type="PROSITE-ProRule" id="PRU10038"/>
    </source>
</evidence>
<reference evidence="6 7" key="1">
    <citation type="submission" date="2018-08" db="EMBL/GenBank/DDBJ databases">
        <title>Draft genome sequence of the cyanotroph, Pseudomonas monteilii BCN3.</title>
        <authorList>
            <person name="Jones L.B."/>
            <person name="Kunz D.A."/>
        </authorList>
    </citation>
    <scope>NUCLEOTIDE SEQUENCE [LARGE SCALE GENOMIC DNA]</scope>
    <source>
        <strain evidence="6 7">BCN3</strain>
    </source>
</reference>
<proteinExistence type="inferred from homology"/>
<sequence>MLNNALEAFLDLAGLNLDIKPLHTLSPAQARATFESSSQRLRWPVPWDLRVEDLSAVVRDGSSLALRLYRPSVDAGENLPVVLYFHGGGYVVGSLDSHDGVCRELAGRTRCAVLSVGYRLAPEHRFPTAHEDCADAVQWLATQGRRLGLDPARVVFAGDSAGATLAAALAIEAARQGPQAAITPVGQLLCYPITDASCKRSSHTVFGEGYLLEDETLDWFYAQYAQSDEDRRDWRFSPLLADELAGLAPAIILLAGLDPLLDEGKAYAARLEQAGVNVECIVAEGLTHDLLRTLSIVPEVTEVYDQLAVGVRRWLQAEGTGSR</sequence>
<organism evidence="6 7">
    <name type="scientific">Pseudomonas monteilii</name>
    <dbReference type="NCBI Taxonomy" id="76759"/>
    <lineage>
        <taxon>Bacteria</taxon>
        <taxon>Pseudomonadati</taxon>
        <taxon>Pseudomonadota</taxon>
        <taxon>Gammaproteobacteria</taxon>
        <taxon>Pseudomonadales</taxon>
        <taxon>Pseudomonadaceae</taxon>
        <taxon>Pseudomonas</taxon>
    </lineage>
</organism>
<comment type="similarity">
    <text evidence="1">Belongs to the 'GDXG' lipolytic enzyme family.</text>
</comment>
<dbReference type="SUPFAM" id="SSF53474">
    <property type="entry name" value="alpha/beta-Hydrolases"/>
    <property type="match status" value="1"/>
</dbReference>
<keyword evidence="2 6" id="KW-0378">Hydrolase</keyword>
<dbReference type="RefSeq" id="WP_104834268.1">
    <property type="nucleotide sequence ID" value="NZ_AP022473.1"/>
</dbReference>
<evidence type="ECO:0000313" key="6">
    <source>
        <dbReference type="EMBL" id="RII78488.1"/>
    </source>
</evidence>
<dbReference type="Pfam" id="PF07859">
    <property type="entry name" value="Abhydrolase_3"/>
    <property type="match status" value="1"/>
</dbReference>
<evidence type="ECO:0000256" key="1">
    <source>
        <dbReference type="ARBA" id="ARBA00010515"/>
    </source>
</evidence>
<evidence type="ECO:0000313" key="7">
    <source>
        <dbReference type="Proteomes" id="UP000265875"/>
    </source>
</evidence>
<dbReference type="PANTHER" id="PTHR48081:SF8">
    <property type="entry name" value="ALPHA_BETA HYDROLASE FOLD-3 DOMAIN-CONTAINING PROTEIN-RELATED"/>
    <property type="match status" value="1"/>
</dbReference>
<dbReference type="Proteomes" id="UP000265875">
    <property type="component" value="Unassembled WGS sequence"/>
</dbReference>
<dbReference type="Gene3D" id="3.40.50.1820">
    <property type="entry name" value="alpha/beta hydrolase"/>
    <property type="match status" value="1"/>
</dbReference>
<dbReference type="InterPro" id="IPR033140">
    <property type="entry name" value="Lipase_GDXG_put_SER_AS"/>
</dbReference>
<dbReference type="EMBL" id="WEIK01000013">
    <property type="protein sequence ID" value="MVF50680.1"/>
    <property type="molecule type" value="Genomic_DNA"/>
</dbReference>
<dbReference type="InterPro" id="IPR050300">
    <property type="entry name" value="GDXG_lipolytic_enzyme"/>
</dbReference>
<gene>
    <name evidence="6" type="ORF">D0894_07835</name>
    <name evidence="5" type="ORF">F9Z43_15430</name>
</gene>
<name>A0A2L2L0A8_9PSED</name>
<evidence type="ECO:0000259" key="4">
    <source>
        <dbReference type="Pfam" id="PF07859"/>
    </source>
</evidence>
<evidence type="ECO:0000313" key="8">
    <source>
        <dbReference type="Proteomes" id="UP000440965"/>
    </source>
</evidence>
<dbReference type="InterPro" id="IPR029058">
    <property type="entry name" value="AB_hydrolase_fold"/>
</dbReference>
<feature type="active site" evidence="3">
    <location>
        <position position="160"/>
    </location>
</feature>